<dbReference type="PROSITE" id="PS00595">
    <property type="entry name" value="AA_TRANSFER_CLASS_5"/>
    <property type="match status" value="1"/>
</dbReference>
<dbReference type="InterPro" id="IPR010970">
    <property type="entry name" value="Cys_dSase_SufS"/>
</dbReference>
<protein>
    <recommendedName>
        <fullName evidence="3 8">Cysteine desulfurase</fullName>
        <ecNumber evidence="3 8">2.8.1.7</ecNumber>
    </recommendedName>
</protein>
<name>A0ABP2J4I6_9ACTN</name>
<evidence type="ECO:0000256" key="4">
    <source>
        <dbReference type="ARBA" id="ARBA00022679"/>
    </source>
</evidence>
<dbReference type="EC" id="2.8.1.7" evidence="3 8"/>
<evidence type="ECO:0000256" key="3">
    <source>
        <dbReference type="ARBA" id="ARBA00012239"/>
    </source>
</evidence>
<organism evidence="10 11">
    <name type="scientific">Fannyhessea vaginae PB189-T1-4</name>
    <dbReference type="NCBI Taxonomy" id="866774"/>
    <lineage>
        <taxon>Bacteria</taxon>
        <taxon>Bacillati</taxon>
        <taxon>Actinomycetota</taxon>
        <taxon>Coriobacteriia</taxon>
        <taxon>Coriobacteriales</taxon>
        <taxon>Atopobiaceae</taxon>
        <taxon>Fannyhessea</taxon>
    </lineage>
</organism>
<proteinExistence type="inferred from homology"/>
<keyword evidence="5 8" id="KW-0663">Pyridoxal phosphate</keyword>
<accession>A0ABP2J4I6</accession>
<keyword evidence="11" id="KW-1185">Reference proteome</keyword>
<evidence type="ECO:0000313" key="11">
    <source>
        <dbReference type="Proteomes" id="UP000004431"/>
    </source>
</evidence>
<evidence type="ECO:0000259" key="9">
    <source>
        <dbReference type="Pfam" id="PF00266"/>
    </source>
</evidence>
<dbReference type="InterPro" id="IPR000192">
    <property type="entry name" value="Aminotrans_V_dom"/>
</dbReference>
<dbReference type="NCBIfam" id="TIGR01979">
    <property type="entry name" value="sufS"/>
    <property type="match status" value="1"/>
</dbReference>
<dbReference type="Pfam" id="PF00266">
    <property type="entry name" value="Aminotran_5"/>
    <property type="match status" value="1"/>
</dbReference>
<evidence type="ECO:0000256" key="8">
    <source>
        <dbReference type="RuleBase" id="RU004506"/>
    </source>
</evidence>
<dbReference type="InterPro" id="IPR020578">
    <property type="entry name" value="Aminotrans_V_PyrdxlP_BS"/>
</dbReference>
<evidence type="ECO:0000256" key="5">
    <source>
        <dbReference type="ARBA" id="ARBA00022898"/>
    </source>
</evidence>
<dbReference type="Proteomes" id="UP000004431">
    <property type="component" value="Unassembled WGS sequence"/>
</dbReference>
<dbReference type="InterPro" id="IPR015424">
    <property type="entry name" value="PyrdxlP-dep_Trfase"/>
</dbReference>
<keyword evidence="4 8" id="KW-0808">Transferase</keyword>
<comment type="catalytic activity">
    <reaction evidence="6 8">
        <text>(sulfur carrier)-H + L-cysteine = (sulfur carrier)-SH + L-alanine</text>
        <dbReference type="Rhea" id="RHEA:43892"/>
        <dbReference type="Rhea" id="RHEA-COMP:14737"/>
        <dbReference type="Rhea" id="RHEA-COMP:14739"/>
        <dbReference type="ChEBI" id="CHEBI:29917"/>
        <dbReference type="ChEBI" id="CHEBI:35235"/>
        <dbReference type="ChEBI" id="CHEBI:57972"/>
        <dbReference type="ChEBI" id="CHEBI:64428"/>
        <dbReference type="EC" id="2.8.1.7"/>
    </reaction>
</comment>
<comment type="cofactor">
    <cofactor evidence="1 7">
        <name>pyridoxal 5'-phosphate</name>
        <dbReference type="ChEBI" id="CHEBI:597326"/>
    </cofactor>
</comment>
<comment type="similarity">
    <text evidence="2 8">Belongs to the class-V pyridoxal-phosphate-dependent aminotransferase family. Csd subfamily.</text>
</comment>
<dbReference type="RefSeq" id="WP_006304173.1">
    <property type="nucleotide sequence ID" value="NZ_AEDQ01000018.1"/>
</dbReference>
<sequence>MLTDAQYAAIAANPYKADFPLLAANPQLAYLDSAATAQRPHTVIQALTEFYTTMNANPLRGLYGLSVAATRGINDARRRVAEFIGATDESGNPKPEEIVFTRNTTESLNLIAASLAKLCLQPGDEVVISGMEHHSNLIPWQEACRAHGAHLKYLRFDENFCISDDELASTITNRTKIVSVTQVSNVLGVQNNIAHIAQVAHAHGAYMVVDGAQSVPHLPVSVHDLHVDALAFSGHKMLGPFGVGVLWASSELQGKLPVFLTGGEMIEQVSEDHATWAPAPEKFEAGTQDAAGIYAFGKAVAYLQAHDMHALEAREQLLSRYLYDTLSALDFVDVYGPAEGARHVGVVSFNVSGIHPHDVSSILDAHQVCIRAGHHCAQPLLVSMGLQSTCRASIAFYNDAHDIEQLADALQQVWKVFHG</sequence>
<dbReference type="InterPro" id="IPR015421">
    <property type="entry name" value="PyrdxlP-dep_Trfase_major"/>
</dbReference>
<dbReference type="PANTHER" id="PTHR43586:SF8">
    <property type="entry name" value="CYSTEINE DESULFURASE 1, CHLOROPLASTIC"/>
    <property type="match status" value="1"/>
</dbReference>
<comment type="function">
    <text evidence="8">Catalyzes the removal of elemental sulfur and selenium atoms from L-cysteine, L-cystine, L-selenocysteine, and L-selenocystine to produce L-alanine.</text>
</comment>
<dbReference type="CDD" id="cd06453">
    <property type="entry name" value="SufS_like"/>
    <property type="match status" value="1"/>
</dbReference>
<comment type="caution">
    <text evidence="10">The sequence shown here is derived from an EMBL/GenBank/DDBJ whole genome shotgun (WGS) entry which is preliminary data.</text>
</comment>
<evidence type="ECO:0000256" key="7">
    <source>
        <dbReference type="RuleBase" id="RU004504"/>
    </source>
</evidence>
<evidence type="ECO:0000256" key="1">
    <source>
        <dbReference type="ARBA" id="ARBA00001933"/>
    </source>
</evidence>
<evidence type="ECO:0000256" key="2">
    <source>
        <dbReference type="ARBA" id="ARBA00010447"/>
    </source>
</evidence>
<feature type="domain" description="Aminotransferase class V" evidence="9">
    <location>
        <begin position="30"/>
        <end position="406"/>
    </location>
</feature>
<dbReference type="InterPro" id="IPR016454">
    <property type="entry name" value="Cysteine_dSase"/>
</dbReference>
<evidence type="ECO:0000256" key="6">
    <source>
        <dbReference type="ARBA" id="ARBA00050776"/>
    </source>
</evidence>
<evidence type="ECO:0000313" key="10">
    <source>
        <dbReference type="EMBL" id="EFL44156.1"/>
    </source>
</evidence>
<reference evidence="10 11" key="1">
    <citation type="submission" date="2010-08" db="EMBL/GenBank/DDBJ databases">
        <authorList>
            <person name="Durkin A.S."/>
            <person name="Madupu R."/>
            <person name="Torralba M."/>
            <person name="Gillis M."/>
            <person name="Methe B."/>
            <person name="Sutton G."/>
            <person name="Nelson K.E."/>
        </authorList>
    </citation>
    <scope>NUCLEOTIDE SEQUENCE [LARGE SCALE GENOMIC DNA]</scope>
    <source>
        <strain evidence="10 11">PB189-T1-4</strain>
    </source>
</reference>
<dbReference type="PIRSF" id="PIRSF005572">
    <property type="entry name" value="NifS"/>
    <property type="match status" value="1"/>
</dbReference>
<dbReference type="SUPFAM" id="SSF53383">
    <property type="entry name" value="PLP-dependent transferases"/>
    <property type="match status" value="1"/>
</dbReference>
<dbReference type="PANTHER" id="PTHR43586">
    <property type="entry name" value="CYSTEINE DESULFURASE"/>
    <property type="match status" value="1"/>
</dbReference>
<dbReference type="EMBL" id="AEDQ01000018">
    <property type="protein sequence ID" value="EFL44156.1"/>
    <property type="molecule type" value="Genomic_DNA"/>
</dbReference>
<gene>
    <name evidence="10" type="primary">sufS</name>
    <name evidence="10" type="ORF">HMPREF9248_0266</name>
</gene>
<dbReference type="Gene3D" id="3.40.640.10">
    <property type="entry name" value="Type I PLP-dependent aspartate aminotransferase-like (Major domain)"/>
    <property type="match status" value="1"/>
</dbReference>
<dbReference type="InterPro" id="IPR015422">
    <property type="entry name" value="PyrdxlP-dep_Trfase_small"/>
</dbReference>
<dbReference type="Gene3D" id="3.90.1150.10">
    <property type="entry name" value="Aspartate Aminotransferase, domain 1"/>
    <property type="match status" value="1"/>
</dbReference>